<dbReference type="Pfam" id="PF07717">
    <property type="entry name" value="OB_NTP_bind"/>
    <property type="match status" value="1"/>
</dbReference>
<dbReference type="GO" id="GO:0071013">
    <property type="term" value="C:catalytic step 2 spliceosome"/>
    <property type="evidence" value="ECO:0007669"/>
    <property type="project" value="TreeGrafter"/>
</dbReference>
<dbReference type="GO" id="GO:0003723">
    <property type="term" value="F:RNA binding"/>
    <property type="evidence" value="ECO:0007669"/>
    <property type="project" value="TreeGrafter"/>
</dbReference>
<evidence type="ECO:0000313" key="13">
    <source>
        <dbReference type="Proteomes" id="UP000320475"/>
    </source>
</evidence>
<dbReference type="SMART" id="SM00487">
    <property type="entry name" value="DEXDc"/>
    <property type="match status" value="1"/>
</dbReference>
<dbReference type="SMART" id="SM00847">
    <property type="entry name" value="HA2"/>
    <property type="match status" value="1"/>
</dbReference>
<dbReference type="EMBL" id="QEAN01000113">
    <property type="protein sequence ID" value="TPX47599.1"/>
    <property type="molecule type" value="Genomic_DNA"/>
</dbReference>
<evidence type="ECO:0000256" key="2">
    <source>
        <dbReference type="ARBA" id="ARBA00012552"/>
    </source>
</evidence>
<evidence type="ECO:0000256" key="1">
    <source>
        <dbReference type="ARBA" id="ARBA00008792"/>
    </source>
</evidence>
<dbReference type="PROSITE" id="PS00690">
    <property type="entry name" value="DEAH_ATP_HELICASE"/>
    <property type="match status" value="1"/>
</dbReference>
<dbReference type="PROSITE" id="PS51192">
    <property type="entry name" value="HELICASE_ATP_BIND_1"/>
    <property type="match status" value="1"/>
</dbReference>
<evidence type="ECO:0000256" key="5">
    <source>
        <dbReference type="ARBA" id="ARBA00022806"/>
    </source>
</evidence>
<feature type="domain" description="Helicase ATP-binding" evidence="8">
    <location>
        <begin position="54"/>
        <end position="219"/>
    </location>
</feature>
<keyword evidence="4" id="KW-0378">Hydrolase</keyword>
<sequence>MAFWKPGTVAPGSNQDREDKDADAVLVYNQYDGSLPLSQQRLRLPIAKNRDQLLYLVEKYQVVVIVGQTGSGKTTQIPQYLHEAGWATEGRVVACTQPRRVAATTVATRVAQEMAVPLGSTVGYSVRFDEKADPNSTRIKYMTDGMLFRETMLDPLLSKYSVVMIDEAHERSLYTDLLIGVLKKILKKRPELRIIISSATIDAEAFHAFFNTNTNTDKSQDTAVIISLEGRMYPVDIQYLKESTSDYLETAVEVAFAIHTQEALGDILIFLTGKEEIDTVVSLIQERAATLDQKQLQLLPLPIYGGLQMDEQLEVFRPPPPHTRKVVVGTNIAEASITIDGIVYVIDPGFVKIRAFNPKTGMESLIVVPTSKASAQQRAGRAGRTRPGKAYRLYTEEAFERLSDNNVPEMQRSNLATVILQLKALGIENVLRFDFLTAPPAAMMMRALELLYSLKALDDYGRLTMPFGTNLAEFPLDPLLATVLLNAHAFQCSAEILTISAMLSVQNVFYNSSDRRMEAEEEKRKLAVEEGDHITYINVYNAFLKSSKSRKWCAQRFINHSAMMRAVSVRSQLVKYLLRFKLDPTLSCNGDTVVLRKCLVSGYFSQAAKLNVDGTYRTVRDPDVVLNIHPNSVLFRRSPAWVIFHEVVETTKFFMRDLTVIQSEWLTELAPHFYEVRPVR</sequence>
<dbReference type="InterPro" id="IPR011709">
    <property type="entry name" value="DEAD-box_helicase_OB_fold"/>
</dbReference>
<dbReference type="Pfam" id="PF04408">
    <property type="entry name" value="WHD_HA2"/>
    <property type="match status" value="1"/>
</dbReference>
<comment type="similarity">
    <text evidence="1">Belongs to the DEAD box helicase family. DEAH subfamily.</text>
</comment>
<reference evidence="12 13" key="1">
    <citation type="journal article" date="2019" name="Sci. Rep.">
        <title>Comparative genomics of chytrid fungi reveal insights into the obligate biotrophic and pathogenic lifestyle of Synchytrium endobioticum.</title>
        <authorList>
            <person name="van de Vossenberg B.T.L.H."/>
            <person name="Warris S."/>
            <person name="Nguyen H.D.T."/>
            <person name="van Gent-Pelzer M.P.E."/>
            <person name="Joly D.L."/>
            <person name="van de Geest H.C."/>
            <person name="Bonants P.J.M."/>
            <person name="Smith D.S."/>
            <person name="Levesque C.A."/>
            <person name="van der Lee T.A.J."/>
        </authorList>
    </citation>
    <scope>NUCLEOTIDE SEQUENCE [LARGE SCALE GENOMIC DNA]</scope>
    <source>
        <strain evidence="10 13">LEV6574</strain>
        <strain evidence="11 12">MB42</strain>
    </source>
</reference>
<evidence type="ECO:0000313" key="11">
    <source>
        <dbReference type="EMBL" id="TPX47599.1"/>
    </source>
</evidence>
<evidence type="ECO:0000256" key="7">
    <source>
        <dbReference type="ARBA" id="ARBA00047984"/>
    </source>
</evidence>
<dbReference type="EC" id="3.6.4.13" evidence="2"/>
<dbReference type="Gene3D" id="1.20.120.1080">
    <property type="match status" value="1"/>
</dbReference>
<gene>
    <name evidence="10" type="ORF">SeLEV6574_g04661</name>
    <name evidence="11" type="ORF">SeMB42_g03260</name>
</gene>
<dbReference type="InterPro" id="IPR001650">
    <property type="entry name" value="Helicase_C-like"/>
</dbReference>
<organism evidence="10 13">
    <name type="scientific">Synchytrium endobioticum</name>
    <dbReference type="NCBI Taxonomy" id="286115"/>
    <lineage>
        <taxon>Eukaryota</taxon>
        <taxon>Fungi</taxon>
        <taxon>Fungi incertae sedis</taxon>
        <taxon>Chytridiomycota</taxon>
        <taxon>Chytridiomycota incertae sedis</taxon>
        <taxon>Chytridiomycetes</taxon>
        <taxon>Synchytriales</taxon>
        <taxon>Synchytriaceae</taxon>
        <taxon>Synchytrium</taxon>
    </lineage>
</organism>
<feature type="domain" description="Helicase C-terminal" evidence="9">
    <location>
        <begin position="251"/>
        <end position="426"/>
    </location>
</feature>
<dbReference type="InterPro" id="IPR048333">
    <property type="entry name" value="HA2_WH"/>
</dbReference>
<dbReference type="Gene3D" id="3.40.50.300">
    <property type="entry name" value="P-loop containing nucleotide triphosphate hydrolases"/>
    <property type="match status" value="2"/>
</dbReference>
<dbReference type="SUPFAM" id="SSF52540">
    <property type="entry name" value="P-loop containing nucleoside triphosphate hydrolases"/>
    <property type="match status" value="1"/>
</dbReference>
<dbReference type="Proteomes" id="UP000317494">
    <property type="component" value="Unassembled WGS sequence"/>
</dbReference>
<evidence type="ECO:0000256" key="3">
    <source>
        <dbReference type="ARBA" id="ARBA00022741"/>
    </source>
</evidence>
<protein>
    <recommendedName>
        <fullName evidence="2">RNA helicase</fullName>
        <ecNumber evidence="2">3.6.4.13</ecNumber>
    </recommendedName>
</protein>
<comment type="catalytic activity">
    <reaction evidence="7">
        <text>ATP + H2O = ADP + phosphate + H(+)</text>
        <dbReference type="Rhea" id="RHEA:13065"/>
        <dbReference type="ChEBI" id="CHEBI:15377"/>
        <dbReference type="ChEBI" id="CHEBI:15378"/>
        <dbReference type="ChEBI" id="CHEBI:30616"/>
        <dbReference type="ChEBI" id="CHEBI:43474"/>
        <dbReference type="ChEBI" id="CHEBI:456216"/>
        <dbReference type="EC" id="3.6.4.13"/>
    </reaction>
</comment>
<dbReference type="PROSITE" id="PS51194">
    <property type="entry name" value="HELICASE_CTER"/>
    <property type="match status" value="1"/>
</dbReference>
<dbReference type="CDD" id="cd18791">
    <property type="entry name" value="SF2_C_RHA"/>
    <property type="match status" value="1"/>
</dbReference>
<dbReference type="OrthoDB" id="10253254at2759"/>
<dbReference type="InterPro" id="IPR027417">
    <property type="entry name" value="P-loop_NTPase"/>
</dbReference>
<dbReference type="SMART" id="SM00490">
    <property type="entry name" value="HELICc"/>
    <property type="match status" value="1"/>
</dbReference>
<keyword evidence="3" id="KW-0547">Nucleotide-binding</keyword>
<accession>A0A507CYG2</accession>
<dbReference type="PANTHER" id="PTHR18934:SF136">
    <property type="entry name" value="ATP-DEPENDENT RNA HELICASE DHX35-RELATED"/>
    <property type="match status" value="1"/>
</dbReference>
<dbReference type="InterPro" id="IPR014001">
    <property type="entry name" value="Helicase_ATP-bd"/>
</dbReference>
<dbReference type="InterPro" id="IPR007502">
    <property type="entry name" value="Helicase-assoc_dom"/>
</dbReference>
<dbReference type="PANTHER" id="PTHR18934">
    <property type="entry name" value="ATP-DEPENDENT RNA HELICASE"/>
    <property type="match status" value="1"/>
</dbReference>
<dbReference type="FunFam" id="3.40.50.300:FF:000578">
    <property type="entry name" value="probable ATP-dependent RNA helicase DHX35"/>
    <property type="match status" value="1"/>
</dbReference>
<dbReference type="Pfam" id="PF21010">
    <property type="entry name" value="HA2_C"/>
    <property type="match status" value="1"/>
</dbReference>
<dbReference type="Proteomes" id="UP000320475">
    <property type="component" value="Unassembled WGS sequence"/>
</dbReference>
<dbReference type="GO" id="GO:0005524">
    <property type="term" value="F:ATP binding"/>
    <property type="evidence" value="ECO:0007669"/>
    <property type="project" value="UniProtKB-KW"/>
</dbReference>
<keyword evidence="5" id="KW-0347">Helicase</keyword>
<dbReference type="FunFam" id="3.40.50.300:FF:000767">
    <property type="entry name" value="Putative ATP-dependent RNA helicase DHX35"/>
    <property type="match status" value="1"/>
</dbReference>
<dbReference type="GO" id="GO:0016787">
    <property type="term" value="F:hydrolase activity"/>
    <property type="evidence" value="ECO:0007669"/>
    <property type="project" value="UniProtKB-KW"/>
</dbReference>
<dbReference type="EMBL" id="QEAM01000194">
    <property type="protein sequence ID" value="TPX44185.1"/>
    <property type="molecule type" value="Genomic_DNA"/>
</dbReference>
<dbReference type="InterPro" id="IPR002464">
    <property type="entry name" value="DNA/RNA_helicase_DEAH_CS"/>
</dbReference>
<evidence type="ECO:0000256" key="6">
    <source>
        <dbReference type="ARBA" id="ARBA00022840"/>
    </source>
</evidence>
<dbReference type="CDD" id="cd17980">
    <property type="entry name" value="DEXHc_DHX35"/>
    <property type="match status" value="1"/>
</dbReference>
<dbReference type="InterPro" id="IPR011545">
    <property type="entry name" value="DEAD/DEAH_box_helicase_dom"/>
</dbReference>
<evidence type="ECO:0000313" key="12">
    <source>
        <dbReference type="Proteomes" id="UP000317494"/>
    </source>
</evidence>
<dbReference type="Pfam" id="PF00270">
    <property type="entry name" value="DEAD"/>
    <property type="match status" value="1"/>
</dbReference>
<name>A0A507CYG2_9FUNG</name>
<dbReference type="VEuPathDB" id="FungiDB:SeMB42_g03260"/>
<keyword evidence="6" id="KW-0067">ATP-binding</keyword>
<keyword evidence="12" id="KW-1185">Reference proteome</keyword>
<dbReference type="GO" id="GO:0003724">
    <property type="term" value="F:RNA helicase activity"/>
    <property type="evidence" value="ECO:0007669"/>
    <property type="project" value="UniProtKB-EC"/>
</dbReference>
<dbReference type="STRING" id="286115.A0A507CYG2"/>
<evidence type="ECO:0000259" key="8">
    <source>
        <dbReference type="PROSITE" id="PS51192"/>
    </source>
</evidence>
<comment type="caution">
    <text evidence="10">The sequence shown here is derived from an EMBL/GenBank/DDBJ whole genome shotgun (WGS) entry which is preliminary data.</text>
</comment>
<evidence type="ECO:0000256" key="4">
    <source>
        <dbReference type="ARBA" id="ARBA00022801"/>
    </source>
</evidence>
<evidence type="ECO:0000313" key="10">
    <source>
        <dbReference type="EMBL" id="TPX44185.1"/>
    </source>
</evidence>
<dbReference type="Pfam" id="PF00271">
    <property type="entry name" value="Helicase_C"/>
    <property type="match status" value="1"/>
</dbReference>
<proteinExistence type="inferred from homology"/>
<dbReference type="AlphaFoldDB" id="A0A507CYG2"/>
<evidence type="ECO:0000259" key="9">
    <source>
        <dbReference type="PROSITE" id="PS51194"/>
    </source>
</evidence>